<reference evidence="3 4" key="1">
    <citation type="submission" date="2019-03" db="EMBL/GenBank/DDBJ databases">
        <title>Genomic Encyclopedia of Type Strains, Phase IV (KMG-V): Genome sequencing to study the core and pangenomes of soil and plant-associated prokaryotes.</title>
        <authorList>
            <person name="Whitman W."/>
        </authorList>
    </citation>
    <scope>NUCLEOTIDE SEQUENCE [LARGE SCALE GENOMIC DNA]</scope>
    <source>
        <strain evidence="1 4">Gr42</strain>
        <strain evidence="2 3">IE4868</strain>
    </source>
</reference>
<accession>A0A4R3QCT7</accession>
<dbReference type="EMBL" id="SMBJ01000014">
    <property type="protein sequence ID" value="TCU18759.1"/>
    <property type="molecule type" value="Genomic_DNA"/>
</dbReference>
<evidence type="ECO:0000313" key="3">
    <source>
        <dbReference type="Proteomes" id="UP000295507"/>
    </source>
</evidence>
<comment type="caution">
    <text evidence="1">The sequence shown here is derived from an EMBL/GenBank/DDBJ whole genome shotgun (WGS) entry which is preliminary data.</text>
</comment>
<evidence type="ECO:0000313" key="2">
    <source>
        <dbReference type="EMBL" id="TCU32069.1"/>
    </source>
</evidence>
<dbReference type="AlphaFoldDB" id="A0A4R3QCT7"/>
<dbReference type="Proteomes" id="UP000295547">
    <property type="component" value="Unassembled WGS sequence"/>
</dbReference>
<organism evidence="1 4">
    <name type="scientific">Rhizobium azibense</name>
    <dbReference type="NCBI Taxonomy" id="1136135"/>
    <lineage>
        <taxon>Bacteria</taxon>
        <taxon>Pseudomonadati</taxon>
        <taxon>Pseudomonadota</taxon>
        <taxon>Alphaproteobacteria</taxon>
        <taxon>Hyphomicrobiales</taxon>
        <taxon>Rhizobiaceae</taxon>
        <taxon>Rhizobium/Agrobacterium group</taxon>
        <taxon>Rhizobium</taxon>
    </lineage>
</organism>
<evidence type="ECO:0000313" key="4">
    <source>
        <dbReference type="Proteomes" id="UP000295547"/>
    </source>
</evidence>
<name>A0A4R3QCT7_9HYPH</name>
<dbReference type="Proteomes" id="UP000295507">
    <property type="component" value="Unassembled WGS sequence"/>
</dbReference>
<protein>
    <submittedName>
        <fullName evidence="1">Uncharacterized protein</fullName>
    </submittedName>
</protein>
<sequence>MVGAEICWFRFAVTAPRMLSRQTAELACNPAFFGVRTP</sequence>
<keyword evidence="4" id="KW-1185">Reference proteome</keyword>
<gene>
    <name evidence="2" type="ORF">EV129_12217</name>
    <name evidence="1" type="ORF">EV130_11498</name>
</gene>
<dbReference type="EMBL" id="SMBK01000022">
    <property type="protein sequence ID" value="TCU32069.1"/>
    <property type="molecule type" value="Genomic_DNA"/>
</dbReference>
<proteinExistence type="predicted"/>
<evidence type="ECO:0000313" key="1">
    <source>
        <dbReference type="EMBL" id="TCU18759.1"/>
    </source>
</evidence>